<dbReference type="InterPro" id="IPR036291">
    <property type="entry name" value="NAD(P)-bd_dom_sf"/>
</dbReference>
<evidence type="ECO:0000313" key="5">
    <source>
        <dbReference type="Proteomes" id="UP000231702"/>
    </source>
</evidence>
<evidence type="ECO:0000313" key="4">
    <source>
        <dbReference type="Proteomes" id="UP000231655"/>
    </source>
</evidence>
<dbReference type="SUPFAM" id="SSF51735">
    <property type="entry name" value="NAD(P)-binding Rossmann-fold domains"/>
    <property type="match status" value="1"/>
</dbReference>
<sequence length="251" mass="25436">MELTFDGKTAIVTGAASGIGAAIAEALAASGATVVVADLKEEAAEAEVEKIEAAGGKALTFVGNVADPASVEAMVKFAEEKTGALHLLVNNAGIGGAAAPVGEYPIDSWKQVIDVNLNGVFYGIRFAVPAMKAAGGGAIVNIASVLGSVGIANSSAYVTTKHAVVGLTKNAALEHAADNIRVTAVGPGFIHTPLVDANLDEASQEFLASQHAFNRLGTPEEVSSLVLYLLSDQASFVTGSYHLVDGGYAAR</sequence>
<dbReference type="Gene3D" id="3.40.50.720">
    <property type="entry name" value="NAD(P)-binding Rossmann-like Domain"/>
    <property type="match status" value="1"/>
</dbReference>
<dbReference type="Proteomes" id="UP000231702">
    <property type="component" value="Unassembled WGS sequence"/>
</dbReference>
<dbReference type="NCBIfam" id="NF005559">
    <property type="entry name" value="PRK07231.1"/>
    <property type="match status" value="1"/>
</dbReference>
<dbReference type="OrthoDB" id="9792355at2"/>
<dbReference type="PRINTS" id="PR00081">
    <property type="entry name" value="GDHRDH"/>
</dbReference>
<evidence type="ECO:0000313" key="3">
    <source>
        <dbReference type="EMBL" id="SNY57153.1"/>
    </source>
</evidence>
<dbReference type="PANTHER" id="PTHR42879">
    <property type="entry name" value="3-OXOACYL-(ACYL-CARRIER-PROTEIN) REDUCTASE"/>
    <property type="match status" value="1"/>
</dbReference>
<dbReference type="CDD" id="cd05233">
    <property type="entry name" value="SDR_c"/>
    <property type="match status" value="1"/>
</dbReference>
<comment type="similarity">
    <text evidence="1">Belongs to the short-chain dehydrogenases/reductases (SDR) family.</text>
</comment>
<dbReference type="EMBL" id="PGTD01000012">
    <property type="protein sequence ID" value="PJE30808.1"/>
    <property type="molecule type" value="Genomic_DNA"/>
</dbReference>
<reference evidence="3 4" key="1">
    <citation type="submission" date="2017-09" db="EMBL/GenBank/DDBJ databases">
        <authorList>
            <person name="Ehlers B."/>
            <person name="Leendertz F.H."/>
        </authorList>
    </citation>
    <scope>NUCLEOTIDE SEQUENCE [LARGE SCALE GENOMIC DNA]</scope>
    <source>
        <strain evidence="3 4">CGMCC 1.12662</strain>
    </source>
</reference>
<dbReference type="PRINTS" id="PR00080">
    <property type="entry name" value="SDRFAMILY"/>
</dbReference>
<organism evidence="3 4">
    <name type="scientific">Pseudooceanicola antarcticus</name>
    <dbReference type="NCBI Taxonomy" id="1247613"/>
    <lineage>
        <taxon>Bacteria</taxon>
        <taxon>Pseudomonadati</taxon>
        <taxon>Pseudomonadota</taxon>
        <taxon>Alphaproteobacteria</taxon>
        <taxon>Rhodobacterales</taxon>
        <taxon>Paracoccaceae</taxon>
        <taxon>Pseudooceanicola</taxon>
    </lineage>
</organism>
<reference evidence="2 5" key="2">
    <citation type="journal article" date="2018" name="Int. J. Syst. Evol. Microbiol.">
        <title>Pseudooceanicola lipolyticus sp. nov., a marine alphaproteobacterium, reclassification of Oceanicola flagellatus as Pseudooceanicola flagellatus comb. nov. and emended description of the genus Pseudooceanicola.</title>
        <authorList>
            <person name="Huang M.-M."/>
            <person name="Guo L.-L."/>
            <person name="Wu Y.-H."/>
            <person name="Lai Q.-L."/>
            <person name="Shao Z.-Z."/>
            <person name="Wang C.-S."/>
            <person name="Wu M."/>
            <person name="Xu X.-W."/>
        </authorList>
    </citation>
    <scope>NUCLEOTIDE SEQUENCE [LARGE SCALE GENOMIC DNA]</scope>
    <source>
        <strain evidence="2 5">Ar-45</strain>
    </source>
</reference>
<proteinExistence type="inferred from homology"/>
<dbReference type="Proteomes" id="UP000231655">
    <property type="component" value="Unassembled WGS sequence"/>
</dbReference>
<dbReference type="InterPro" id="IPR020904">
    <property type="entry name" value="Sc_DH/Rdtase_CS"/>
</dbReference>
<gene>
    <name evidence="2" type="ORF">CVM39_05020</name>
    <name evidence="3" type="ORF">SAMN06297129_3335</name>
</gene>
<dbReference type="NCBIfam" id="NF009466">
    <property type="entry name" value="PRK12826.1-2"/>
    <property type="match status" value="1"/>
</dbReference>
<evidence type="ECO:0000313" key="2">
    <source>
        <dbReference type="EMBL" id="PJE30808.1"/>
    </source>
</evidence>
<dbReference type="Pfam" id="PF13561">
    <property type="entry name" value="adh_short_C2"/>
    <property type="match status" value="1"/>
</dbReference>
<evidence type="ECO:0000256" key="1">
    <source>
        <dbReference type="ARBA" id="ARBA00006484"/>
    </source>
</evidence>
<dbReference type="InterPro" id="IPR050259">
    <property type="entry name" value="SDR"/>
</dbReference>
<accession>A0A285JAN4</accession>
<keyword evidence="5" id="KW-1185">Reference proteome</keyword>
<name>A0A285JAN4_9RHOB</name>
<dbReference type="RefSeq" id="WP_097147036.1">
    <property type="nucleotide sequence ID" value="NZ_OBEA01000007.1"/>
</dbReference>
<dbReference type="GO" id="GO:0032787">
    <property type="term" value="P:monocarboxylic acid metabolic process"/>
    <property type="evidence" value="ECO:0007669"/>
    <property type="project" value="UniProtKB-ARBA"/>
</dbReference>
<dbReference type="InterPro" id="IPR002347">
    <property type="entry name" value="SDR_fam"/>
</dbReference>
<dbReference type="FunFam" id="3.40.50.720:FF:000084">
    <property type="entry name" value="Short-chain dehydrogenase reductase"/>
    <property type="match status" value="1"/>
</dbReference>
<dbReference type="EMBL" id="OBEA01000007">
    <property type="protein sequence ID" value="SNY57153.1"/>
    <property type="molecule type" value="Genomic_DNA"/>
</dbReference>
<dbReference type="PROSITE" id="PS00061">
    <property type="entry name" value="ADH_SHORT"/>
    <property type="match status" value="1"/>
</dbReference>
<protein>
    <submittedName>
        <fullName evidence="3">NAD(P)-dependent dehydrogenase, short-chain alcohol dehydrogenase family</fullName>
    </submittedName>
    <submittedName>
        <fullName evidence="2">NAD(P)-dependent oxidoreductase</fullName>
    </submittedName>
</protein>
<dbReference type="PANTHER" id="PTHR42879:SF2">
    <property type="entry name" value="3-OXOACYL-[ACYL-CARRIER-PROTEIN] REDUCTASE FABG"/>
    <property type="match status" value="1"/>
</dbReference>
<dbReference type="AlphaFoldDB" id="A0A285JAN4"/>